<dbReference type="InterPro" id="IPR027417">
    <property type="entry name" value="P-loop_NTPase"/>
</dbReference>
<comment type="caution">
    <text evidence="1">The sequence shown here is derived from an EMBL/GenBank/DDBJ whole genome shotgun (WGS) entry which is preliminary data.</text>
</comment>
<evidence type="ECO:0000313" key="1">
    <source>
        <dbReference type="EMBL" id="GAI59321.1"/>
    </source>
</evidence>
<organism evidence="1">
    <name type="scientific">marine sediment metagenome</name>
    <dbReference type="NCBI Taxonomy" id="412755"/>
    <lineage>
        <taxon>unclassified sequences</taxon>
        <taxon>metagenomes</taxon>
        <taxon>ecological metagenomes</taxon>
    </lineage>
</organism>
<dbReference type="AlphaFoldDB" id="X1QWY2"/>
<feature type="non-terminal residue" evidence="1">
    <location>
        <position position="408"/>
    </location>
</feature>
<protein>
    <recommendedName>
        <fullName evidence="2">ATPase dynein-related AAA domain-containing protein</fullName>
    </recommendedName>
</protein>
<accession>X1QWY2</accession>
<evidence type="ECO:0008006" key="2">
    <source>
        <dbReference type="Google" id="ProtNLM"/>
    </source>
</evidence>
<dbReference type="Gene3D" id="3.40.50.300">
    <property type="entry name" value="P-loop containing nucleotide triphosphate hydrolases"/>
    <property type="match status" value="1"/>
</dbReference>
<reference evidence="1" key="1">
    <citation type="journal article" date="2014" name="Front. Microbiol.">
        <title>High frequency of phylogenetically diverse reductive dehalogenase-homologous genes in deep subseafloor sedimentary metagenomes.</title>
        <authorList>
            <person name="Kawai M."/>
            <person name="Futagami T."/>
            <person name="Toyoda A."/>
            <person name="Takaki Y."/>
            <person name="Nishi S."/>
            <person name="Hori S."/>
            <person name="Arai W."/>
            <person name="Tsubouchi T."/>
            <person name="Morono Y."/>
            <person name="Uchiyama I."/>
            <person name="Ito T."/>
            <person name="Fujiyama A."/>
            <person name="Inagaki F."/>
            <person name="Takami H."/>
        </authorList>
    </citation>
    <scope>NUCLEOTIDE SEQUENCE</scope>
    <source>
        <strain evidence="1">Expedition CK06-06</strain>
    </source>
</reference>
<sequence length="408" mass="46683">QVFSQICLGNVIRKNLINVIRDRNICSTPTLDRILKKFQKCGLVGDKTRGKYPLTDKGREEKKHTETKPEITFKNSGLAKVIAKLPTEAHQGLIYFILATIVAKKYLAEKLGEKGIWGSFIISGRPKDIKTLLGEIICRTLDLPFKKHIQRAINKSEAQVLGEATLIEDGLRKLRLPPYFLYPFIVWDDLDKASTRGAWNALMVYLDGRYKFEERYTSITKQVTTLATMNPKQEAGFDIPDYYLRRAFTVNSINLPCDQKENEIIGADITDNPIPKLKTDGLVAVKEVLKPDEKDFIRDLLYDRWITDEAKAVVDANLLHAVILGILIIQESVDVRYYSYWAVLHYLCFLETLGYTKGNWQEELTQEWGDYVVGSGGDEKFKKEWEEQAIKVKEEKDKIKKAKGKGKV</sequence>
<gene>
    <name evidence="1" type="ORF">S12H4_07293</name>
</gene>
<name>X1QWY2_9ZZZZ</name>
<proteinExistence type="predicted"/>
<feature type="non-terminal residue" evidence="1">
    <location>
        <position position="1"/>
    </location>
</feature>
<dbReference type="SUPFAM" id="SSF52540">
    <property type="entry name" value="P-loop containing nucleoside triphosphate hydrolases"/>
    <property type="match status" value="1"/>
</dbReference>
<dbReference type="EMBL" id="BARW01002671">
    <property type="protein sequence ID" value="GAI59321.1"/>
    <property type="molecule type" value="Genomic_DNA"/>
</dbReference>